<evidence type="ECO:0000313" key="1">
    <source>
        <dbReference type="EMBL" id="TCP27284.1"/>
    </source>
</evidence>
<evidence type="ECO:0000313" key="2">
    <source>
        <dbReference type="Proteomes" id="UP000295733"/>
    </source>
</evidence>
<dbReference type="RefSeq" id="WP_132598529.1">
    <property type="nucleotide sequence ID" value="NZ_NRRP01000001.1"/>
</dbReference>
<dbReference type="Gene3D" id="3.30.70.1200">
    <property type="entry name" value="Crispr-associated protein, domain 1"/>
    <property type="match status" value="1"/>
</dbReference>
<dbReference type="SMART" id="SM01101">
    <property type="entry name" value="CRISPR_assoc"/>
    <property type="match status" value="1"/>
</dbReference>
<dbReference type="InterPro" id="IPR010179">
    <property type="entry name" value="CRISPR-assoc_prot_Cse3"/>
</dbReference>
<dbReference type="NCBIfam" id="TIGR01907">
    <property type="entry name" value="casE_Cse3"/>
    <property type="match status" value="1"/>
</dbReference>
<keyword evidence="2" id="KW-1185">Reference proteome</keyword>
<dbReference type="EMBL" id="SLXL01000001">
    <property type="protein sequence ID" value="TCP27284.1"/>
    <property type="molecule type" value="Genomic_DNA"/>
</dbReference>
<reference evidence="1 2" key="1">
    <citation type="submission" date="2019-03" db="EMBL/GenBank/DDBJ databases">
        <title>Genomic Encyclopedia of Type Strains, Phase IV (KMG-IV): sequencing the most valuable type-strain genomes for metagenomic binning, comparative biology and taxonomic classification.</title>
        <authorList>
            <person name="Goeker M."/>
        </authorList>
    </citation>
    <scope>NUCLEOTIDE SEQUENCE [LARGE SCALE GENOMIC DNA]</scope>
    <source>
        <strain evidence="1 2">DSM 2781</strain>
    </source>
</reference>
<sequence>MTLYFSRIRLARNPSTQALASLLTPSEAGPRHSAQHKLLWAAFADGPDRRRDFLWREDHDGTFLTLSARPPQPMDLFAPHEVKPFAPALAPGQMLDFVLRANATRMKRDTGRRVDVVMDALHDLPKGTRAPERLAAASREGAAWLGRQGAAAGFRVDSAVAGDYATVALPGHRGPRKGQPQFGILDLEGRIEVTDPAVFLSHLARGFGRAKAFGCGLMLIRRAP</sequence>
<dbReference type="Gene3D" id="3.30.70.1210">
    <property type="entry name" value="Crispr-associated protein, domain 2"/>
    <property type="match status" value="1"/>
</dbReference>
<accession>A0A4R2P069</accession>
<comment type="caution">
    <text evidence="1">The sequence shown here is derived from an EMBL/GenBank/DDBJ whole genome shotgun (WGS) entry which is preliminary data.</text>
</comment>
<dbReference type="AlphaFoldDB" id="A0A4R2P069"/>
<proteinExistence type="predicted"/>
<dbReference type="CDD" id="cd09727">
    <property type="entry name" value="Cas6_I-E"/>
    <property type="match status" value="1"/>
</dbReference>
<dbReference type="Pfam" id="PF08798">
    <property type="entry name" value="CRISPR_assoc"/>
    <property type="match status" value="1"/>
</dbReference>
<protein>
    <submittedName>
        <fullName evidence="1">CRISPR-associated Cse3 family protein</fullName>
    </submittedName>
</protein>
<dbReference type="Proteomes" id="UP000295733">
    <property type="component" value="Unassembled WGS sequence"/>
</dbReference>
<dbReference type="OrthoDB" id="9795689at2"/>
<gene>
    <name evidence="1" type="ORF">EV656_101187</name>
</gene>
<dbReference type="SUPFAM" id="SSF117987">
    <property type="entry name" value="CRISPR-associated protein"/>
    <property type="match status" value="2"/>
</dbReference>
<organism evidence="1 2">
    <name type="scientific">Rhodovulum adriaticum</name>
    <name type="common">Rhodopseudomonas adriatica</name>
    <dbReference type="NCBI Taxonomy" id="35804"/>
    <lineage>
        <taxon>Bacteria</taxon>
        <taxon>Pseudomonadati</taxon>
        <taxon>Pseudomonadota</taxon>
        <taxon>Alphaproteobacteria</taxon>
        <taxon>Rhodobacterales</taxon>
        <taxon>Paracoccaceae</taxon>
        <taxon>Rhodovulum</taxon>
    </lineage>
</organism>
<name>A0A4R2P069_RHOAD</name>